<dbReference type="PANTHER" id="PTHR32195">
    <property type="entry name" value="OS07G0662800 PROTEIN"/>
    <property type="match status" value="1"/>
</dbReference>
<keyword evidence="7 8" id="KW-0472">Membrane</keyword>
<dbReference type="STRING" id="1619036.US58_C0011G0005"/>
<dbReference type="GO" id="GO:0005886">
    <property type="term" value="C:plasma membrane"/>
    <property type="evidence" value="ECO:0007669"/>
    <property type="project" value="UniProtKB-SubCell"/>
</dbReference>
<evidence type="ECO:0000256" key="7">
    <source>
        <dbReference type="ARBA" id="ARBA00023136"/>
    </source>
</evidence>
<feature type="transmembrane region" description="Helical" evidence="8">
    <location>
        <begin position="50"/>
        <end position="73"/>
    </location>
</feature>
<accession>A0A0G0HCG3</accession>
<gene>
    <name evidence="9" type="ORF">US58_C0011G0005</name>
</gene>
<feature type="transmembrane region" description="Helical" evidence="8">
    <location>
        <begin position="225"/>
        <end position="246"/>
    </location>
</feature>
<comment type="caution">
    <text evidence="9">The sequence shown here is derived from an EMBL/GenBank/DDBJ whole genome shotgun (WGS) entry which is preliminary data.</text>
</comment>
<keyword evidence="2" id="KW-0813">Transport</keyword>
<dbReference type="Gene3D" id="1.20.1740.10">
    <property type="entry name" value="Amino acid/polyamine transporter I"/>
    <property type="match status" value="1"/>
</dbReference>
<feature type="transmembrane region" description="Helical" evidence="8">
    <location>
        <begin position="301"/>
        <end position="320"/>
    </location>
</feature>
<evidence type="ECO:0000256" key="2">
    <source>
        <dbReference type="ARBA" id="ARBA00022448"/>
    </source>
</evidence>
<dbReference type="InterPro" id="IPR018227">
    <property type="entry name" value="Amino_acid_transport_2"/>
</dbReference>
<evidence type="ECO:0000256" key="3">
    <source>
        <dbReference type="ARBA" id="ARBA00022475"/>
    </source>
</evidence>
<dbReference type="Proteomes" id="UP000034333">
    <property type="component" value="Unassembled WGS sequence"/>
</dbReference>
<keyword evidence="4" id="KW-0997">Cell inner membrane</keyword>
<feature type="transmembrane region" description="Helical" evidence="8">
    <location>
        <begin position="120"/>
        <end position="144"/>
    </location>
</feature>
<dbReference type="Pfam" id="PF03222">
    <property type="entry name" value="Trp_Tyr_perm"/>
    <property type="match status" value="1"/>
</dbReference>
<feature type="transmembrane region" description="Helical" evidence="8">
    <location>
        <begin position="156"/>
        <end position="173"/>
    </location>
</feature>
<dbReference type="GO" id="GO:0003333">
    <property type="term" value="P:amino acid transmembrane transport"/>
    <property type="evidence" value="ECO:0007669"/>
    <property type="project" value="InterPro"/>
</dbReference>
<dbReference type="AlphaFoldDB" id="A0A0G0HCG3"/>
<organism evidence="9 10">
    <name type="scientific">Candidatus Magasanikbacteria bacterium GW2011_GWA2_37_8</name>
    <dbReference type="NCBI Taxonomy" id="1619036"/>
    <lineage>
        <taxon>Bacteria</taxon>
        <taxon>Candidatus Magasanikiibacteriota</taxon>
    </lineage>
</organism>
<evidence type="ECO:0000313" key="10">
    <source>
        <dbReference type="Proteomes" id="UP000034333"/>
    </source>
</evidence>
<evidence type="ECO:0000256" key="4">
    <source>
        <dbReference type="ARBA" id="ARBA00022519"/>
    </source>
</evidence>
<evidence type="ECO:0008006" key="11">
    <source>
        <dbReference type="Google" id="ProtNLM"/>
    </source>
</evidence>
<sequence length="389" mass="42172">MHDKQIVLHQGVYKPVASVAEAVFMITGMTIGAGVLGIPYVVAQVGLGVGLIYIFVLGIVMLFLNLMIGEIAVRTKENLQLSGFAGKYLGRTAKSILSVTIVFSSIGALLAYIVGEGQALATLFGGSPAWWSVFFWSLGSLVIWRGLDLAKGVEKVFSLMVILIIVGLSLYFFPSIKLENITYFNPLKIFLPYGVILFALHASPAIAEAHALLPGSQRHFRKALIIGTLIPIAVYMLFALAIVGVGGLDTTEIATVGLSLHYGRGILFFANLFAAFAMCTGFVGLGIAFKQTLIWDHKLPHYLATLFVITIPLVLFVLGLRSFVGILDTVGGLFIGVEAILMVLIYRQAKRKGDLRASRYNLNYFWLIAVPVLLVFSAASVISVIKLIQ</sequence>
<feature type="transmembrane region" description="Helical" evidence="8">
    <location>
        <begin position="326"/>
        <end position="345"/>
    </location>
</feature>
<name>A0A0G0HCG3_9BACT</name>
<feature type="transmembrane region" description="Helical" evidence="8">
    <location>
        <begin position="266"/>
        <end position="289"/>
    </location>
</feature>
<dbReference type="EMBL" id="LBTN01000011">
    <property type="protein sequence ID" value="KKQ40878.1"/>
    <property type="molecule type" value="Genomic_DNA"/>
</dbReference>
<feature type="transmembrane region" description="Helical" evidence="8">
    <location>
        <begin position="94"/>
        <end position="114"/>
    </location>
</feature>
<comment type="subcellular location">
    <subcellularLocation>
        <location evidence="1">Cell inner membrane</location>
        <topology evidence="1">Multi-pass membrane protein</topology>
    </subcellularLocation>
</comment>
<keyword evidence="6 8" id="KW-1133">Transmembrane helix</keyword>
<evidence type="ECO:0000256" key="8">
    <source>
        <dbReference type="SAM" id="Phobius"/>
    </source>
</evidence>
<evidence type="ECO:0000256" key="6">
    <source>
        <dbReference type="ARBA" id="ARBA00022989"/>
    </source>
</evidence>
<evidence type="ECO:0000313" key="9">
    <source>
        <dbReference type="EMBL" id="KKQ40878.1"/>
    </source>
</evidence>
<keyword evidence="3" id="KW-1003">Cell membrane</keyword>
<dbReference type="PANTHER" id="PTHR32195:SF26">
    <property type="entry name" value="TRYPTOPHAN OR TYROSINE TRANSPORTER PROTEIN"/>
    <property type="match status" value="1"/>
</dbReference>
<evidence type="ECO:0000256" key="1">
    <source>
        <dbReference type="ARBA" id="ARBA00004429"/>
    </source>
</evidence>
<protein>
    <recommendedName>
        <fullName evidence="11">Aromatic amino acid permease</fullName>
    </recommendedName>
</protein>
<feature type="transmembrane region" description="Helical" evidence="8">
    <location>
        <begin position="365"/>
        <end position="388"/>
    </location>
</feature>
<keyword evidence="5 8" id="KW-0812">Transmembrane</keyword>
<proteinExistence type="predicted"/>
<feature type="transmembrane region" description="Helical" evidence="8">
    <location>
        <begin position="12"/>
        <end position="38"/>
    </location>
</feature>
<evidence type="ECO:0000256" key="5">
    <source>
        <dbReference type="ARBA" id="ARBA00022692"/>
    </source>
</evidence>
<reference evidence="9 10" key="1">
    <citation type="journal article" date="2015" name="Nature">
        <title>rRNA introns, odd ribosomes, and small enigmatic genomes across a large radiation of phyla.</title>
        <authorList>
            <person name="Brown C.T."/>
            <person name="Hug L.A."/>
            <person name="Thomas B.C."/>
            <person name="Sharon I."/>
            <person name="Castelle C.J."/>
            <person name="Singh A."/>
            <person name="Wilkins M.J."/>
            <person name="Williams K.H."/>
            <person name="Banfield J.F."/>
        </authorList>
    </citation>
    <scope>NUCLEOTIDE SEQUENCE [LARGE SCALE GENOMIC DNA]</scope>
</reference>
<feature type="transmembrane region" description="Helical" evidence="8">
    <location>
        <begin position="193"/>
        <end position="213"/>
    </location>
</feature>